<dbReference type="Proteomes" id="UP001054837">
    <property type="component" value="Unassembled WGS sequence"/>
</dbReference>
<dbReference type="InterPro" id="IPR052729">
    <property type="entry name" value="Acyl/Acetyltrans_Enzymes"/>
</dbReference>
<dbReference type="PANTHER" id="PTHR47237:SF1">
    <property type="entry name" value="SLL0310 PROTEIN"/>
    <property type="match status" value="1"/>
</dbReference>
<dbReference type="InterPro" id="IPR016181">
    <property type="entry name" value="Acyl_CoA_acyltransferase"/>
</dbReference>
<dbReference type="Gene3D" id="3.40.630.90">
    <property type="match status" value="1"/>
</dbReference>
<dbReference type="Pfam" id="PF13508">
    <property type="entry name" value="Acetyltransf_7"/>
    <property type="match status" value="1"/>
</dbReference>
<proteinExistence type="predicted"/>
<evidence type="ECO:0000313" key="2">
    <source>
        <dbReference type="EMBL" id="GIX86163.1"/>
    </source>
</evidence>
<dbReference type="Gene3D" id="3.40.630.30">
    <property type="match status" value="1"/>
</dbReference>
<protein>
    <submittedName>
        <fullName evidence="2">N-acetyltransferase domain-containing protein</fullName>
    </submittedName>
</protein>
<reference evidence="2 3" key="1">
    <citation type="submission" date="2021-06" db="EMBL/GenBank/DDBJ databases">
        <title>Caerostris darwini draft genome.</title>
        <authorList>
            <person name="Kono N."/>
            <person name="Arakawa K."/>
        </authorList>
    </citation>
    <scope>NUCLEOTIDE SEQUENCE [LARGE SCALE GENOMIC DNA]</scope>
</reference>
<dbReference type="SUPFAM" id="SSF55729">
    <property type="entry name" value="Acyl-CoA N-acyltransferases (Nat)"/>
    <property type="match status" value="1"/>
</dbReference>
<sequence length="324" mass="36974">MTTRVFSISFLSKIRQFSTGRSEKRQFRKMANYKVRSFRKEDIPDIVKVAKQSTFQYSVESLQSWSKHDPDGIKVAELDSGEVVGLCASVNHNDKFSFGGTFCVLEKYRQMEIGHKLFSACFEHAGSRNIGLNCPNERMNSYKRRGFEIFEETFSILEYEYFGPCKAELLSDQLPEGVELKKFENSHLDAIFAYDLSMVGYDRRVILEASFNEADTKTFVAFKNSVCVGFGAVKLNIFENARVGPLYANDPALAEVMFRRLLEAFPDAKGLAMTTLSNNFSANENIKRLGIPVHDNLLRLYTKEKLKVNTSKIYAQFDVDFSPF</sequence>
<feature type="domain" description="N-acetyltransferase" evidence="1">
    <location>
        <begin position="33"/>
        <end position="164"/>
    </location>
</feature>
<gene>
    <name evidence="2" type="primary">AVEN_86106_1</name>
    <name evidence="2" type="ORF">CDAR_614401</name>
</gene>
<accession>A0AAV4NQY2</accession>
<organism evidence="2 3">
    <name type="scientific">Caerostris darwini</name>
    <dbReference type="NCBI Taxonomy" id="1538125"/>
    <lineage>
        <taxon>Eukaryota</taxon>
        <taxon>Metazoa</taxon>
        <taxon>Ecdysozoa</taxon>
        <taxon>Arthropoda</taxon>
        <taxon>Chelicerata</taxon>
        <taxon>Arachnida</taxon>
        <taxon>Araneae</taxon>
        <taxon>Araneomorphae</taxon>
        <taxon>Entelegynae</taxon>
        <taxon>Araneoidea</taxon>
        <taxon>Araneidae</taxon>
        <taxon>Caerostris</taxon>
    </lineage>
</organism>
<dbReference type="PANTHER" id="PTHR47237">
    <property type="entry name" value="SLL0310 PROTEIN"/>
    <property type="match status" value="1"/>
</dbReference>
<evidence type="ECO:0000313" key="3">
    <source>
        <dbReference type="Proteomes" id="UP001054837"/>
    </source>
</evidence>
<comment type="caution">
    <text evidence="2">The sequence shown here is derived from an EMBL/GenBank/DDBJ whole genome shotgun (WGS) entry which is preliminary data.</text>
</comment>
<dbReference type="AlphaFoldDB" id="A0AAV4NQY2"/>
<dbReference type="EMBL" id="BPLQ01001861">
    <property type="protein sequence ID" value="GIX86163.1"/>
    <property type="molecule type" value="Genomic_DNA"/>
</dbReference>
<dbReference type="GO" id="GO:0016747">
    <property type="term" value="F:acyltransferase activity, transferring groups other than amino-acyl groups"/>
    <property type="evidence" value="ECO:0007669"/>
    <property type="project" value="InterPro"/>
</dbReference>
<dbReference type="InterPro" id="IPR000182">
    <property type="entry name" value="GNAT_dom"/>
</dbReference>
<name>A0AAV4NQY2_9ARAC</name>
<keyword evidence="3" id="KW-1185">Reference proteome</keyword>
<evidence type="ECO:0000259" key="1">
    <source>
        <dbReference type="PROSITE" id="PS51186"/>
    </source>
</evidence>
<dbReference type="CDD" id="cd04301">
    <property type="entry name" value="NAT_SF"/>
    <property type="match status" value="1"/>
</dbReference>
<dbReference type="InterPro" id="IPR041496">
    <property type="entry name" value="YitH/HolE_GNAT"/>
</dbReference>
<dbReference type="Pfam" id="PF18014">
    <property type="entry name" value="Acetyltransf_18"/>
    <property type="match status" value="1"/>
</dbReference>
<dbReference type="PROSITE" id="PS51186">
    <property type="entry name" value="GNAT"/>
    <property type="match status" value="1"/>
</dbReference>